<evidence type="ECO:0000256" key="1">
    <source>
        <dbReference type="SAM" id="MobiDB-lite"/>
    </source>
</evidence>
<dbReference type="InterPro" id="IPR036680">
    <property type="entry name" value="SPOR-like_sf"/>
</dbReference>
<dbReference type="InterPro" id="IPR052521">
    <property type="entry name" value="Cell_div_SPOR-domain"/>
</dbReference>
<reference evidence="4 5" key="1">
    <citation type="submission" date="2015-09" db="EMBL/GenBank/DDBJ databases">
        <title>Sorangium comparison.</title>
        <authorList>
            <person name="Zaburannyi N."/>
            <person name="Bunk B."/>
            <person name="Overmann J."/>
            <person name="Mueller R."/>
        </authorList>
    </citation>
    <scope>NUCLEOTIDE SEQUENCE [LARGE SCALE GENOMIC DNA]</scope>
    <source>
        <strain evidence="4 5">So ce836</strain>
    </source>
</reference>
<feature type="transmembrane region" description="Helical" evidence="2">
    <location>
        <begin position="32"/>
        <end position="53"/>
    </location>
</feature>
<dbReference type="GO" id="GO:0042834">
    <property type="term" value="F:peptidoglycan binding"/>
    <property type="evidence" value="ECO:0007669"/>
    <property type="project" value="InterPro"/>
</dbReference>
<protein>
    <recommendedName>
        <fullName evidence="3">SPOR domain-containing protein</fullName>
    </recommendedName>
</protein>
<evidence type="ECO:0000256" key="2">
    <source>
        <dbReference type="SAM" id="Phobius"/>
    </source>
</evidence>
<dbReference type="EMBL" id="CP012672">
    <property type="protein sequence ID" value="AUX32489.1"/>
    <property type="molecule type" value="Genomic_DNA"/>
</dbReference>
<evidence type="ECO:0000313" key="4">
    <source>
        <dbReference type="EMBL" id="AUX32489.1"/>
    </source>
</evidence>
<dbReference type="Proteomes" id="UP000295497">
    <property type="component" value="Chromosome"/>
</dbReference>
<dbReference type="GO" id="GO:0032153">
    <property type="term" value="C:cell division site"/>
    <property type="evidence" value="ECO:0007669"/>
    <property type="project" value="TreeGrafter"/>
</dbReference>
<dbReference type="SUPFAM" id="SSF110997">
    <property type="entry name" value="Sporulation related repeat"/>
    <property type="match status" value="1"/>
</dbReference>
<accession>A0A4P2QQK6</accession>
<dbReference type="AlphaFoldDB" id="A0A4P2QQK6"/>
<sequence>MRRSKGESMDTGAVRNLEEIQEEDPGARPSRAGALVLASLGGACIVFAAVALLRAPARERPVSADPLGDLVARAHPAGVKPAPRPATIGEHVTFPAILSDAEHPTTALEAVRDPRAKAAASAQSPAADAGPPLAADRLPVVPLPAQHVLGPAGGEVAPNDTLTAMARHVSREEGPETERGGPGGYQLQVSSFKEPADAEGFAAALRRRGHKAYVEPAYVKGRGLWHRVRIGPFKYKRSAVIYRQEFEAKERLVTFIVDPPKTTVKVAETPGDDA</sequence>
<feature type="region of interest" description="Disordered" evidence="1">
    <location>
        <begin position="1"/>
        <end position="28"/>
    </location>
</feature>
<organism evidence="4 5">
    <name type="scientific">Sorangium cellulosum</name>
    <name type="common">Polyangium cellulosum</name>
    <dbReference type="NCBI Taxonomy" id="56"/>
    <lineage>
        <taxon>Bacteria</taxon>
        <taxon>Pseudomonadati</taxon>
        <taxon>Myxococcota</taxon>
        <taxon>Polyangia</taxon>
        <taxon>Polyangiales</taxon>
        <taxon>Polyangiaceae</taxon>
        <taxon>Sorangium</taxon>
    </lineage>
</organism>
<dbReference type="RefSeq" id="WP_129576067.1">
    <property type="nucleotide sequence ID" value="NZ_CP012672.1"/>
</dbReference>
<dbReference type="PANTHER" id="PTHR38687:SF1">
    <property type="entry name" value="CELL DIVISION PROTEIN DEDD"/>
    <property type="match status" value="1"/>
</dbReference>
<keyword evidence="2" id="KW-0472">Membrane</keyword>
<dbReference type="Gene3D" id="3.30.70.1070">
    <property type="entry name" value="Sporulation related repeat"/>
    <property type="match status" value="1"/>
</dbReference>
<feature type="domain" description="SPOR" evidence="3">
    <location>
        <begin position="179"/>
        <end position="259"/>
    </location>
</feature>
<evidence type="ECO:0000259" key="3">
    <source>
        <dbReference type="PROSITE" id="PS51724"/>
    </source>
</evidence>
<dbReference type="Pfam" id="PF05036">
    <property type="entry name" value="SPOR"/>
    <property type="match status" value="1"/>
</dbReference>
<dbReference type="GO" id="GO:0032506">
    <property type="term" value="P:cytokinetic process"/>
    <property type="evidence" value="ECO:0007669"/>
    <property type="project" value="TreeGrafter"/>
</dbReference>
<gene>
    <name evidence="4" type="ORF">SOCE836_046290</name>
</gene>
<keyword evidence="2" id="KW-1133">Transmembrane helix</keyword>
<dbReference type="GO" id="GO:0030428">
    <property type="term" value="C:cell septum"/>
    <property type="evidence" value="ECO:0007669"/>
    <property type="project" value="TreeGrafter"/>
</dbReference>
<name>A0A4P2QQK6_SORCE</name>
<proteinExistence type="predicted"/>
<dbReference type="PROSITE" id="PS51724">
    <property type="entry name" value="SPOR"/>
    <property type="match status" value="1"/>
</dbReference>
<dbReference type="InterPro" id="IPR007730">
    <property type="entry name" value="SPOR-like_dom"/>
</dbReference>
<dbReference type="PANTHER" id="PTHR38687">
    <property type="entry name" value="CELL DIVISION PROTEIN DEDD-RELATED"/>
    <property type="match status" value="1"/>
</dbReference>
<evidence type="ECO:0000313" key="5">
    <source>
        <dbReference type="Proteomes" id="UP000295497"/>
    </source>
</evidence>
<keyword evidence="2" id="KW-0812">Transmembrane</keyword>